<dbReference type="Pfam" id="PF16653">
    <property type="entry name" value="Sacchrp_dh_C"/>
    <property type="match status" value="1"/>
</dbReference>
<evidence type="ECO:0000259" key="2">
    <source>
        <dbReference type="Pfam" id="PF03435"/>
    </source>
</evidence>
<dbReference type="InterPro" id="IPR005097">
    <property type="entry name" value="Sacchrp_dh_NADP-bd"/>
</dbReference>
<dbReference type="Proteomes" id="UP000257323">
    <property type="component" value="Unassembled WGS sequence"/>
</dbReference>
<proteinExistence type="predicted"/>
<sequence>MKIIVLGAGLVGRAMALDLASEKGFEVSAADRDEARLKDLAERGLKTVPADLSRAQDLKEIISGQDLVLNALPGWLGFKTLRTCLETGKDVVDIAFFPEDPFELDALAREKGATAVIDAGVAPGLSNLLSAHGLSRLDKGRSLSIYVGGLPSIRQWPFEYKAVFSPLDVIEEYLRPARLKEGGRVVVREALSDPEFVEFEELGTLEAFNTDGLRTLLKTLDFPDMKEKTLRYPGHREKMLVLREAGFFDSRPVEVDGQQVRPVDFTARILFSRLQLRPGDEDLTVLRVVVEGDKHGRPLRLTYELLDRFDRGSGVHSMARTTGYTATMLARALTRGLIKKKGIIAPEMLGFQPDVFLFVREGLEKRGIIIKEATQAG</sequence>
<dbReference type="InterPro" id="IPR051168">
    <property type="entry name" value="AASS"/>
</dbReference>
<feature type="domain" description="Saccharopine dehydrogenase-like C-terminal" evidence="3">
    <location>
        <begin position="120"/>
        <end position="368"/>
    </location>
</feature>
<dbReference type="InterPro" id="IPR036291">
    <property type="entry name" value="NAD(P)-bd_dom_sf"/>
</dbReference>
<comment type="caution">
    <text evidence="4">The sequence shown here is derived from an EMBL/GenBank/DDBJ whole genome shotgun (WGS) entry which is preliminary data.</text>
</comment>
<reference evidence="4 5" key="1">
    <citation type="submission" date="2018-08" db="EMBL/GenBank/DDBJ databases">
        <title>Genome analysis of the thermophilic bacterium of the candidate phylum Aminicenantes from deep subsurface aquifer revealed its physiology and ecological role.</title>
        <authorList>
            <person name="Kadnikov V.V."/>
            <person name="Mardanov A.V."/>
            <person name="Beletsky A.V."/>
            <person name="Karnachuk O.V."/>
            <person name="Ravin N.V."/>
        </authorList>
    </citation>
    <scope>NUCLEOTIDE SEQUENCE [LARGE SCALE GENOMIC DNA]</scope>
    <source>
        <strain evidence="4">BY38</strain>
    </source>
</reference>
<dbReference type="PANTHER" id="PTHR11133">
    <property type="entry name" value="SACCHAROPINE DEHYDROGENASE"/>
    <property type="match status" value="1"/>
</dbReference>
<dbReference type="Gene3D" id="3.30.360.10">
    <property type="entry name" value="Dihydrodipicolinate Reductase, domain 2"/>
    <property type="match status" value="1"/>
</dbReference>
<dbReference type="PANTHER" id="PTHR11133:SF22">
    <property type="entry name" value="ALPHA-AMINOADIPIC SEMIALDEHYDE SYNTHASE, MITOCHONDRIAL"/>
    <property type="match status" value="1"/>
</dbReference>
<evidence type="ECO:0000313" key="5">
    <source>
        <dbReference type="Proteomes" id="UP000257323"/>
    </source>
</evidence>
<name>A0A3E2BN46_9BACT</name>
<evidence type="ECO:0000256" key="1">
    <source>
        <dbReference type="ARBA" id="ARBA00023002"/>
    </source>
</evidence>
<dbReference type="InterPro" id="IPR032095">
    <property type="entry name" value="Sacchrp_dh-like_C"/>
</dbReference>
<dbReference type="SUPFAM" id="SSF55347">
    <property type="entry name" value="Glyceraldehyde-3-phosphate dehydrogenase-like, C-terminal domain"/>
    <property type="match status" value="1"/>
</dbReference>
<dbReference type="GO" id="GO:0016491">
    <property type="term" value="F:oxidoreductase activity"/>
    <property type="evidence" value="ECO:0007669"/>
    <property type="project" value="UniProtKB-KW"/>
</dbReference>
<gene>
    <name evidence="4" type="ORF">OP8BY_1789</name>
</gene>
<organism evidence="4 5">
    <name type="scientific">Candidatus Saccharicenans subterraneus</name>
    <dbReference type="NCBI Taxonomy" id="2508984"/>
    <lineage>
        <taxon>Bacteria</taxon>
        <taxon>Candidatus Aminicenantota</taxon>
        <taxon>Candidatus Aminicenantia</taxon>
        <taxon>Candidatus Aminicenantales</taxon>
        <taxon>Candidatus Saccharicenantaceae</taxon>
        <taxon>Candidatus Saccharicenans</taxon>
    </lineage>
</organism>
<feature type="domain" description="Saccharopine dehydrogenase NADP binding" evidence="2">
    <location>
        <begin position="3"/>
        <end position="116"/>
    </location>
</feature>
<dbReference type="EMBL" id="QUAH01000004">
    <property type="protein sequence ID" value="RFT16185.1"/>
    <property type="molecule type" value="Genomic_DNA"/>
</dbReference>
<keyword evidence="1" id="KW-0560">Oxidoreductase</keyword>
<dbReference type="Gene3D" id="3.40.50.720">
    <property type="entry name" value="NAD(P)-binding Rossmann-like Domain"/>
    <property type="match status" value="2"/>
</dbReference>
<dbReference type="SUPFAM" id="SSF51735">
    <property type="entry name" value="NAD(P)-binding Rossmann-fold domains"/>
    <property type="match status" value="1"/>
</dbReference>
<evidence type="ECO:0000259" key="3">
    <source>
        <dbReference type="Pfam" id="PF16653"/>
    </source>
</evidence>
<accession>A0A3E2BN46</accession>
<dbReference type="Pfam" id="PF03435">
    <property type="entry name" value="Sacchrp_dh_NADP"/>
    <property type="match status" value="1"/>
</dbReference>
<protein>
    <submittedName>
        <fullName evidence="4">Carboxynorspermidine dehydrogenase</fullName>
    </submittedName>
</protein>
<evidence type="ECO:0000313" key="4">
    <source>
        <dbReference type="EMBL" id="RFT16185.1"/>
    </source>
</evidence>
<dbReference type="AlphaFoldDB" id="A0A3E2BN46"/>